<dbReference type="InterPro" id="IPR023631">
    <property type="entry name" value="Amidase_dom"/>
</dbReference>
<comment type="caution">
    <text evidence="2">The sequence shown here is derived from an EMBL/GenBank/DDBJ whole genome shotgun (WGS) entry which is preliminary data.</text>
</comment>
<proteinExistence type="predicted"/>
<dbReference type="SUPFAM" id="SSF75304">
    <property type="entry name" value="Amidase signature (AS) enzymes"/>
    <property type="match status" value="1"/>
</dbReference>
<dbReference type="PANTHER" id="PTHR42678:SF34">
    <property type="entry name" value="OS04G0183300 PROTEIN"/>
    <property type="match status" value="1"/>
</dbReference>
<evidence type="ECO:0000259" key="1">
    <source>
        <dbReference type="Pfam" id="PF01425"/>
    </source>
</evidence>
<dbReference type="Proteomes" id="UP000624701">
    <property type="component" value="Unassembled WGS sequence"/>
</dbReference>
<name>A0ABQ2C4X4_9FLAO</name>
<dbReference type="InterPro" id="IPR036928">
    <property type="entry name" value="AS_sf"/>
</dbReference>
<dbReference type="EMBL" id="BMDQ01000003">
    <property type="protein sequence ID" value="GGI58118.1"/>
    <property type="molecule type" value="Genomic_DNA"/>
</dbReference>
<organism evidence="2 3">
    <name type="scientific">Winogradskyella haliclonae</name>
    <dbReference type="NCBI Taxonomy" id="2048558"/>
    <lineage>
        <taxon>Bacteria</taxon>
        <taxon>Pseudomonadati</taxon>
        <taxon>Bacteroidota</taxon>
        <taxon>Flavobacteriia</taxon>
        <taxon>Flavobacteriales</taxon>
        <taxon>Flavobacteriaceae</taxon>
        <taxon>Winogradskyella</taxon>
    </lineage>
</organism>
<evidence type="ECO:0000313" key="3">
    <source>
        <dbReference type="Proteomes" id="UP000624701"/>
    </source>
</evidence>
<reference evidence="3" key="1">
    <citation type="journal article" date="2019" name="Int. J. Syst. Evol. Microbiol.">
        <title>The Global Catalogue of Microorganisms (GCM) 10K type strain sequencing project: providing services to taxonomists for standard genome sequencing and annotation.</title>
        <authorList>
            <consortium name="The Broad Institute Genomics Platform"/>
            <consortium name="The Broad Institute Genome Sequencing Center for Infectious Disease"/>
            <person name="Wu L."/>
            <person name="Ma J."/>
        </authorList>
    </citation>
    <scope>NUCLEOTIDE SEQUENCE [LARGE SCALE GENOMIC DNA]</scope>
    <source>
        <strain evidence="3">CCM 8681</strain>
    </source>
</reference>
<dbReference type="RefSeq" id="WP_188375019.1">
    <property type="nucleotide sequence ID" value="NZ_BMDQ01000003.1"/>
</dbReference>
<dbReference type="Gene3D" id="3.90.1300.10">
    <property type="entry name" value="Amidase signature (AS) domain"/>
    <property type="match status" value="1"/>
</dbReference>
<sequence>MTRYIKLFLLLFIFSCKDNPKSEEARPPINESETIVEEDDLSAISTKDFREFKVLDSKVITKDEIWAKINPQMEDFTESDYNAMKVWVMEEDIPSIQGWIANGKYSYEELVKFYLYRIRKFDRENDLSLNSVISINPNVIKEAKEADANENNLNHPIYGMPILLKDNINTSGMVTTAGAVALKDNTTNDAFIVKQLKSKGAIILGKANLSEWAYFFCGDCPSGYSAVGGQTLNPYGRRIIDTGGSSSGSGVSVSANFAAAAIGSETSGSILSPASSNSIVGLKPTIGLVSRSGVVPISSTLDTTGPMTKTVIDNAIVLDAIFGPDTSDSKTIDALLDNGFYYEDLKKASVNGKRFGAPKRLLEDTLYVKALDVLKAKGAVIVEIEEEQLGLPNFLRLLNLDMKKDLPAYMEGYANKDVAMRTIEDFMAFNLKDSLIAMPYGQNLFIGISEDKGDATFLERIKDTLKTNGRQYFDTPMQAQNLDGFLSINNYHAGFAAVAEYPALTVPMGYQDNGRPMGLTFISGRLREKQLLEWAYVYEQASKTRIAPKNYN</sequence>
<dbReference type="PANTHER" id="PTHR42678">
    <property type="entry name" value="AMIDASE"/>
    <property type="match status" value="1"/>
</dbReference>
<evidence type="ECO:0000313" key="2">
    <source>
        <dbReference type="EMBL" id="GGI58118.1"/>
    </source>
</evidence>
<accession>A0ABQ2C4X4</accession>
<gene>
    <name evidence="2" type="primary">gatA</name>
    <name evidence="2" type="ORF">GCM10011444_24270</name>
</gene>
<feature type="domain" description="Amidase" evidence="1">
    <location>
        <begin position="109"/>
        <end position="412"/>
    </location>
</feature>
<keyword evidence="3" id="KW-1185">Reference proteome</keyword>
<dbReference type="Pfam" id="PF01425">
    <property type="entry name" value="Amidase"/>
    <property type="match status" value="1"/>
</dbReference>
<protein>
    <submittedName>
        <fullName evidence="2">Amidase</fullName>
    </submittedName>
</protein>